<dbReference type="RefSeq" id="WP_396639827.1">
    <property type="nucleotide sequence ID" value="NZ_JBIQWL010000002.1"/>
</dbReference>
<evidence type="ECO:0000313" key="1">
    <source>
        <dbReference type="EMBL" id="MFH8249874.1"/>
    </source>
</evidence>
<keyword evidence="2" id="KW-1185">Reference proteome</keyword>
<accession>A0ABW7Q4U4</accession>
<dbReference type="EMBL" id="JBIQWL010000002">
    <property type="protein sequence ID" value="MFH8249874.1"/>
    <property type="molecule type" value="Genomic_DNA"/>
</dbReference>
<sequence length="219" mass="24865">MTALADDLRARLAAAGDPVRAVAQQAYMKSSMPFHGVPVPEVRRLTRAAAKETTDAAALRTTARELWDEASRREERYAAMQLLALRPVRADPAVVPLVEHMVRAGQWWDFTDDLAHRLAEALDARPEDTAALLRVWSRDEDFWMRRIAIIAQLGRGDRVDPVLLTDVIEPNAADREFFIRKAIGWALREYARVEPDWVRRFVAGHELSPLSVREALKHL</sequence>
<dbReference type="CDD" id="cd07064">
    <property type="entry name" value="AlkD_like_1"/>
    <property type="match status" value="1"/>
</dbReference>
<proteinExistence type="predicted"/>
<organism evidence="1 2">
    <name type="scientific">Microbacterium alkaliflavum</name>
    <dbReference type="NCBI Taxonomy" id="3248839"/>
    <lineage>
        <taxon>Bacteria</taxon>
        <taxon>Bacillati</taxon>
        <taxon>Actinomycetota</taxon>
        <taxon>Actinomycetes</taxon>
        <taxon>Micrococcales</taxon>
        <taxon>Microbacteriaceae</taxon>
        <taxon>Microbacterium</taxon>
    </lineage>
</organism>
<dbReference type="Pfam" id="PF08713">
    <property type="entry name" value="DNA_alkylation"/>
    <property type="match status" value="1"/>
</dbReference>
<name>A0ABW7Q4U4_9MICO</name>
<gene>
    <name evidence="1" type="ORF">ACH3VR_05830</name>
</gene>
<dbReference type="SUPFAM" id="SSF48371">
    <property type="entry name" value="ARM repeat"/>
    <property type="match status" value="1"/>
</dbReference>
<evidence type="ECO:0000313" key="2">
    <source>
        <dbReference type="Proteomes" id="UP001610861"/>
    </source>
</evidence>
<dbReference type="PANTHER" id="PTHR34070:SF1">
    <property type="entry name" value="DNA ALKYLATION REPAIR PROTEIN"/>
    <property type="match status" value="1"/>
</dbReference>
<dbReference type="InterPro" id="IPR016024">
    <property type="entry name" value="ARM-type_fold"/>
</dbReference>
<dbReference type="Gene3D" id="1.25.10.90">
    <property type="match status" value="1"/>
</dbReference>
<reference evidence="1 2" key="1">
    <citation type="submission" date="2024-09" db="EMBL/GenBank/DDBJ databases">
        <authorList>
            <person name="Pan X."/>
        </authorList>
    </citation>
    <scope>NUCLEOTIDE SEQUENCE [LARGE SCALE GENOMIC DNA]</scope>
    <source>
        <strain evidence="1 2">B2969</strain>
    </source>
</reference>
<comment type="caution">
    <text evidence="1">The sequence shown here is derived from an EMBL/GenBank/DDBJ whole genome shotgun (WGS) entry which is preliminary data.</text>
</comment>
<dbReference type="InterPro" id="IPR014825">
    <property type="entry name" value="DNA_alkylation"/>
</dbReference>
<protein>
    <submittedName>
        <fullName evidence="1">DNA alkylation repair protein</fullName>
    </submittedName>
</protein>
<dbReference type="PANTHER" id="PTHR34070">
    <property type="entry name" value="ARMADILLO-TYPE FOLD"/>
    <property type="match status" value="1"/>
</dbReference>
<dbReference type="Proteomes" id="UP001610861">
    <property type="component" value="Unassembled WGS sequence"/>
</dbReference>